<evidence type="ECO:0000313" key="2">
    <source>
        <dbReference type="EMBL" id="KAK3098218.1"/>
    </source>
</evidence>
<reference evidence="2" key="1">
    <citation type="submission" date="2019-08" db="EMBL/GenBank/DDBJ databases">
        <title>The improved chromosome-level genome for the pearl oyster Pinctada fucata martensii using PacBio sequencing and Hi-C.</title>
        <authorList>
            <person name="Zheng Z."/>
        </authorList>
    </citation>
    <scope>NUCLEOTIDE SEQUENCE</scope>
    <source>
        <strain evidence="2">ZZ-2019</strain>
        <tissue evidence="2">Adductor muscle</tissue>
    </source>
</reference>
<feature type="region of interest" description="Disordered" evidence="1">
    <location>
        <begin position="278"/>
        <end position="302"/>
    </location>
</feature>
<name>A0AA89BVZ2_PINIB</name>
<organism evidence="2 3">
    <name type="scientific">Pinctada imbricata</name>
    <name type="common">Atlantic pearl-oyster</name>
    <name type="synonym">Pinctada martensii</name>
    <dbReference type="NCBI Taxonomy" id="66713"/>
    <lineage>
        <taxon>Eukaryota</taxon>
        <taxon>Metazoa</taxon>
        <taxon>Spiralia</taxon>
        <taxon>Lophotrochozoa</taxon>
        <taxon>Mollusca</taxon>
        <taxon>Bivalvia</taxon>
        <taxon>Autobranchia</taxon>
        <taxon>Pteriomorphia</taxon>
        <taxon>Pterioida</taxon>
        <taxon>Pterioidea</taxon>
        <taxon>Pteriidae</taxon>
        <taxon>Pinctada</taxon>
    </lineage>
</organism>
<sequence>MACQSPESVFLSPTPCFEEQRPRSVISNAGEARLTNDVMSLQRRKFVRPLGHIHRDSRLEIQMEKALFRTNIKLLSDIISVKRSTPRSMASTLPMTSYGMPTFRHILSFGDKDRLVNNAEHAKYHNYFSNRVGSEDVRRKGSGIYGGNNSVCSRRYEGTSDVKKMKSAQCDVLGPDFCTDCSRLQRRIKSAQHSKQNFPNIDVHSNSLIAPRKLESLLLSEDNSAMSKRNNALSTVYYDLANIYSGMSKSQVYTETEVYDRVRSAKRQEMNKELEVYTEREPTVESEMVAPPCSRENSDLQELPMPNNMRVTVSFSV</sequence>
<protein>
    <submittedName>
        <fullName evidence="2">Uncharacterized protein</fullName>
    </submittedName>
</protein>
<dbReference type="Proteomes" id="UP001186944">
    <property type="component" value="Unassembled WGS sequence"/>
</dbReference>
<evidence type="ECO:0000256" key="1">
    <source>
        <dbReference type="SAM" id="MobiDB-lite"/>
    </source>
</evidence>
<keyword evidence="3" id="KW-1185">Reference proteome</keyword>
<accession>A0AA89BVZ2</accession>
<dbReference type="AlphaFoldDB" id="A0AA89BVZ2"/>
<comment type="caution">
    <text evidence="2">The sequence shown here is derived from an EMBL/GenBank/DDBJ whole genome shotgun (WGS) entry which is preliminary data.</text>
</comment>
<evidence type="ECO:0000313" key="3">
    <source>
        <dbReference type="Proteomes" id="UP001186944"/>
    </source>
</evidence>
<gene>
    <name evidence="2" type="ORF">FSP39_017316</name>
</gene>
<dbReference type="EMBL" id="VSWD01000007">
    <property type="protein sequence ID" value="KAK3098218.1"/>
    <property type="molecule type" value="Genomic_DNA"/>
</dbReference>
<proteinExistence type="predicted"/>